<dbReference type="Proteomes" id="UP000221168">
    <property type="component" value="Unassembled WGS sequence"/>
</dbReference>
<dbReference type="PANTHER" id="PTHR10285">
    <property type="entry name" value="URIDINE KINASE"/>
    <property type="match status" value="1"/>
</dbReference>
<dbReference type="InterPro" id="IPR027417">
    <property type="entry name" value="P-loop_NTPase"/>
</dbReference>
<evidence type="ECO:0000259" key="1">
    <source>
        <dbReference type="Pfam" id="PF00485"/>
    </source>
</evidence>
<dbReference type="OrthoDB" id="3192509at2"/>
<sequence length="200" mass="21443">MTFDDLARLVAAKAEGRDRFTVAVAGAPGAGKSTLAGRLADALGSRAVVVPMDGFHFDNAILEARGQMAVKGAPQTFDVAGFGALMARLQSEDAVAIPVFDRSADLARAGAAIVSAATPIRIVEGNYLLLDRPGWRDLRRHFDLTVFLDVPEEELERRLIQRWLDHGLDPDAARARALSNDIPNARLVVSESVDGDVIVS</sequence>
<dbReference type="Pfam" id="PF00485">
    <property type="entry name" value="PRK"/>
    <property type="match status" value="1"/>
</dbReference>
<dbReference type="NCBIfam" id="NF006746">
    <property type="entry name" value="PRK09270.1-5"/>
    <property type="match status" value="1"/>
</dbReference>
<comment type="caution">
    <text evidence="2">The sequence shown here is derived from an EMBL/GenBank/DDBJ whole genome shotgun (WGS) entry which is preliminary data.</text>
</comment>
<organism evidence="2 3">
    <name type="scientific">Zhengella mangrovi</name>
    <dbReference type="NCBI Taxonomy" id="1982044"/>
    <lineage>
        <taxon>Bacteria</taxon>
        <taxon>Pseudomonadati</taxon>
        <taxon>Pseudomonadota</taxon>
        <taxon>Alphaproteobacteria</taxon>
        <taxon>Hyphomicrobiales</taxon>
        <taxon>Notoacmeibacteraceae</taxon>
        <taxon>Zhengella</taxon>
    </lineage>
</organism>
<dbReference type="InterPro" id="IPR006083">
    <property type="entry name" value="PRK/URK"/>
</dbReference>
<name>A0A2G1QUN3_9HYPH</name>
<dbReference type="GO" id="GO:0016301">
    <property type="term" value="F:kinase activity"/>
    <property type="evidence" value="ECO:0007669"/>
    <property type="project" value="InterPro"/>
</dbReference>
<keyword evidence="3" id="KW-1185">Reference proteome</keyword>
<dbReference type="RefSeq" id="WP_099304004.1">
    <property type="nucleotide sequence ID" value="NZ_PDVP01000001.1"/>
</dbReference>
<accession>A0A2G1QUN3</accession>
<dbReference type="AlphaFoldDB" id="A0A2G1QUN3"/>
<dbReference type="GO" id="GO:0005524">
    <property type="term" value="F:ATP binding"/>
    <property type="evidence" value="ECO:0007669"/>
    <property type="project" value="InterPro"/>
</dbReference>
<evidence type="ECO:0000313" key="3">
    <source>
        <dbReference type="Proteomes" id="UP000221168"/>
    </source>
</evidence>
<proteinExistence type="predicted"/>
<evidence type="ECO:0000313" key="2">
    <source>
        <dbReference type="EMBL" id="PHP69185.1"/>
    </source>
</evidence>
<protein>
    <recommendedName>
        <fullName evidence="1">Phosphoribulokinase/uridine kinase domain-containing protein</fullName>
    </recommendedName>
</protein>
<dbReference type="SUPFAM" id="SSF52540">
    <property type="entry name" value="P-loop containing nucleoside triphosphate hydrolases"/>
    <property type="match status" value="1"/>
</dbReference>
<reference evidence="2 3" key="1">
    <citation type="submission" date="2017-10" db="EMBL/GenBank/DDBJ databases">
        <title>Sedimentibacterium mangrovi gen. nov., sp. nov., a novel member of family Phyllobacteriacea isolated from mangrove sediment.</title>
        <authorList>
            <person name="Liao H."/>
            <person name="Tian Y."/>
        </authorList>
    </citation>
    <scope>NUCLEOTIDE SEQUENCE [LARGE SCALE GENOMIC DNA]</scope>
    <source>
        <strain evidence="2 3">X9-2-2</strain>
    </source>
</reference>
<dbReference type="Gene3D" id="3.40.50.300">
    <property type="entry name" value="P-loop containing nucleotide triphosphate hydrolases"/>
    <property type="match status" value="3"/>
</dbReference>
<feature type="domain" description="Phosphoribulokinase/uridine kinase" evidence="1">
    <location>
        <begin position="22"/>
        <end position="162"/>
    </location>
</feature>
<dbReference type="EMBL" id="PDVP01000001">
    <property type="protein sequence ID" value="PHP69185.1"/>
    <property type="molecule type" value="Genomic_DNA"/>
</dbReference>
<gene>
    <name evidence="2" type="ORF">CSC94_03225</name>
</gene>